<sequence length="166" mass="18952">FMDLFQISRRGTFSEDVWMQSTPRKQLQFHSSSSESKRDTHRLPDSPSLRRIRHCSGQCTNGEVEERSGYCDSVQHDSQCHAQSNDTSIEDLKLPPTNSERSDSAGESRSEECRAENEKMTRVRKGSRNCSGTLLFLLVCAVVILVVALLLAWWKEDQRELYVVPT</sequence>
<accession>A0A453JJA8</accession>
<feature type="compositionally biased region" description="Polar residues" evidence="1">
    <location>
        <begin position="22"/>
        <end position="34"/>
    </location>
</feature>
<evidence type="ECO:0000313" key="3">
    <source>
        <dbReference type="EnsemblPlants" id="AET5Gv20077100.5"/>
    </source>
</evidence>
<feature type="region of interest" description="Disordered" evidence="1">
    <location>
        <begin position="22"/>
        <end position="49"/>
    </location>
</feature>
<evidence type="ECO:0000256" key="2">
    <source>
        <dbReference type="SAM" id="Phobius"/>
    </source>
</evidence>
<reference evidence="3" key="3">
    <citation type="journal article" date="2017" name="Nature">
        <title>Genome sequence of the progenitor of the wheat D genome Aegilops tauschii.</title>
        <authorList>
            <person name="Luo M.C."/>
            <person name="Gu Y.Q."/>
            <person name="Puiu D."/>
            <person name="Wang H."/>
            <person name="Twardziok S.O."/>
            <person name="Deal K.R."/>
            <person name="Huo N."/>
            <person name="Zhu T."/>
            <person name="Wang L."/>
            <person name="Wang Y."/>
            <person name="McGuire P.E."/>
            <person name="Liu S."/>
            <person name="Long H."/>
            <person name="Ramasamy R.K."/>
            <person name="Rodriguez J.C."/>
            <person name="Van S.L."/>
            <person name="Yuan L."/>
            <person name="Wang Z."/>
            <person name="Xia Z."/>
            <person name="Xiao L."/>
            <person name="Anderson O.D."/>
            <person name="Ouyang S."/>
            <person name="Liang Y."/>
            <person name="Zimin A.V."/>
            <person name="Pertea G."/>
            <person name="Qi P."/>
            <person name="Bennetzen J.L."/>
            <person name="Dai X."/>
            <person name="Dawson M.W."/>
            <person name="Muller H.G."/>
            <person name="Kugler K."/>
            <person name="Rivarola-Duarte L."/>
            <person name="Spannagl M."/>
            <person name="Mayer K.F.X."/>
            <person name="Lu F.H."/>
            <person name="Bevan M.W."/>
            <person name="Leroy P."/>
            <person name="Li P."/>
            <person name="You F.M."/>
            <person name="Sun Q."/>
            <person name="Liu Z."/>
            <person name="Lyons E."/>
            <person name="Wicker T."/>
            <person name="Salzberg S.L."/>
            <person name="Devos K.M."/>
            <person name="Dvorak J."/>
        </authorList>
    </citation>
    <scope>NUCLEOTIDE SEQUENCE [LARGE SCALE GENOMIC DNA]</scope>
    <source>
        <strain evidence="3">cv. AL8/78</strain>
    </source>
</reference>
<keyword evidence="2" id="KW-0812">Transmembrane</keyword>
<keyword evidence="4" id="KW-1185">Reference proteome</keyword>
<reference evidence="4" key="2">
    <citation type="journal article" date="2017" name="Nat. Plants">
        <title>The Aegilops tauschii genome reveals multiple impacts of transposons.</title>
        <authorList>
            <person name="Zhao G."/>
            <person name="Zou C."/>
            <person name="Li K."/>
            <person name="Wang K."/>
            <person name="Li T."/>
            <person name="Gao L."/>
            <person name="Zhang X."/>
            <person name="Wang H."/>
            <person name="Yang Z."/>
            <person name="Liu X."/>
            <person name="Jiang W."/>
            <person name="Mao L."/>
            <person name="Kong X."/>
            <person name="Jiao Y."/>
            <person name="Jia J."/>
        </authorList>
    </citation>
    <scope>NUCLEOTIDE SEQUENCE [LARGE SCALE GENOMIC DNA]</scope>
    <source>
        <strain evidence="4">cv. AL8/78</strain>
    </source>
</reference>
<evidence type="ECO:0000256" key="1">
    <source>
        <dbReference type="SAM" id="MobiDB-lite"/>
    </source>
</evidence>
<feature type="region of interest" description="Disordered" evidence="1">
    <location>
        <begin position="82"/>
        <end position="116"/>
    </location>
</feature>
<name>A0A453JJA8_AEGTS</name>
<feature type="compositionally biased region" description="Basic and acidic residues" evidence="1">
    <location>
        <begin position="35"/>
        <end position="44"/>
    </location>
</feature>
<organism evidence="3 4">
    <name type="scientific">Aegilops tauschii subsp. strangulata</name>
    <name type="common">Goatgrass</name>
    <dbReference type="NCBI Taxonomy" id="200361"/>
    <lineage>
        <taxon>Eukaryota</taxon>
        <taxon>Viridiplantae</taxon>
        <taxon>Streptophyta</taxon>
        <taxon>Embryophyta</taxon>
        <taxon>Tracheophyta</taxon>
        <taxon>Spermatophyta</taxon>
        <taxon>Magnoliopsida</taxon>
        <taxon>Liliopsida</taxon>
        <taxon>Poales</taxon>
        <taxon>Poaceae</taxon>
        <taxon>BOP clade</taxon>
        <taxon>Pooideae</taxon>
        <taxon>Triticodae</taxon>
        <taxon>Triticeae</taxon>
        <taxon>Triticinae</taxon>
        <taxon>Aegilops</taxon>
    </lineage>
</organism>
<protein>
    <submittedName>
        <fullName evidence="3">Uncharacterized protein</fullName>
    </submittedName>
</protein>
<reference evidence="3" key="4">
    <citation type="submission" date="2019-03" db="UniProtKB">
        <authorList>
            <consortium name="EnsemblPlants"/>
        </authorList>
    </citation>
    <scope>IDENTIFICATION</scope>
</reference>
<keyword evidence="2" id="KW-0472">Membrane</keyword>
<dbReference type="EnsemblPlants" id="AET5Gv20077100.5">
    <property type="protein sequence ID" value="AET5Gv20077100.5"/>
    <property type="gene ID" value="AET5Gv20077100"/>
</dbReference>
<feature type="transmembrane region" description="Helical" evidence="2">
    <location>
        <begin position="134"/>
        <end position="154"/>
    </location>
</feature>
<proteinExistence type="predicted"/>
<reference evidence="4" key="1">
    <citation type="journal article" date="2014" name="Science">
        <title>Ancient hybridizations among the ancestral genomes of bread wheat.</title>
        <authorList>
            <consortium name="International Wheat Genome Sequencing Consortium,"/>
            <person name="Marcussen T."/>
            <person name="Sandve S.R."/>
            <person name="Heier L."/>
            <person name="Spannagl M."/>
            <person name="Pfeifer M."/>
            <person name="Jakobsen K.S."/>
            <person name="Wulff B.B."/>
            <person name="Steuernagel B."/>
            <person name="Mayer K.F."/>
            <person name="Olsen O.A."/>
        </authorList>
    </citation>
    <scope>NUCLEOTIDE SEQUENCE [LARGE SCALE GENOMIC DNA]</scope>
    <source>
        <strain evidence="4">cv. AL8/78</strain>
    </source>
</reference>
<dbReference type="Proteomes" id="UP000015105">
    <property type="component" value="Chromosome 5D"/>
</dbReference>
<dbReference type="AlphaFoldDB" id="A0A453JJA8"/>
<feature type="compositionally biased region" description="Basic and acidic residues" evidence="1">
    <location>
        <begin position="100"/>
        <end position="116"/>
    </location>
</feature>
<keyword evidence="2" id="KW-1133">Transmembrane helix</keyword>
<reference evidence="3" key="5">
    <citation type="journal article" date="2021" name="G3 (Bethesda)">
        <title>Aegilops tauschii genome assembly Aet v5.0 features greater sequence contiguity and improved annotation.</title>
        <authorList>
            <person name="Wang L."/>
            <person name="Zhu T."/>
            <person name="Rodriguez J.C."/>
            <person name="Deal K.R."/>
            <person name="Dubcovsky J."/>
            <person name="McGuire P.E."/>
            <person name="Lux T."/>
            <person name="Spannagl M."/>
            <person name="Mayer K.F.X."/>
            <person name="Baldrich P."/>
            <person name="Meyers B.C."/>
            <person name="Huo N."/>
            <person name="Gu Y.Q."/>
            <person name="Zhou H."/>
            <person name="Devos K.M."/>
            <person name="Bennetzen J.L."/>
            <person name="Unver T."/>
            <person name="Budak H."/>
            <person name="Gulick P.J."/>
            <person name="Galiba G."/>
            <person name="Kalapos B."/>
            <person name="Nelson D.R."/>
            <person name="Li P."/>
            <person name="You F.M."/>
            <person name="Luo M.C."/>
            <person name="Dvorak J."/>
        </authorList>
    </citation>
    <scope>NUCLEOTIDE SEQUENCE [LARGE SCALE GENOMIC DNA]</scope>
    <source>
        <strain evidence="3">cv. AL8/78</strain>
    </source>
</reference>
<evidence type="ECO:0000313" key="4">
    <source>
        <dbReference type="Proteomes" id="UP000015105"/>
    </source>
</evidence>
<dbReference type="Gramene" id="AET5Gv20077100.5">
    <property type="protein sequence ID" value="AET5Gv20077100.5"/>
    <property type="gene ID" value="AET5Gv20077100"/>
</dbReference>